<protein>
    <submittedName>
        <fullName evidence="1">Uncharacterized protein</fullName>
    </submittedName>
</protein>
<evidence type="ECO:0000313" key="1">
    <source>
        <dbReference type="EMBL" id="OMJ11265.1"/>
    </source>
</evidence>
<evidence type="ECO:0000313" key="2">
    <source>
        <dbReference type="Proteomes" id="UP000187429"/>
    </source>
</evidence>
<dbReference type="AlphaFoldDB" id="A0A1R1X9H2"/>
<reference evidence="2" key="1">
    <citation type="submission" date="2017-01" db="EMBL/GenBank/DDBJ databases">
        <authorList>
            <person name="Wang Y."/>
            <person name="White M."/>
            <person name="Kvist S."/>
            <person name="Moncalvo J.-M."/>
        </authorList>
    </citation>
    <scope>NUCLEOTIDE SEQUENCE [LARGE SCALE GENOMIC DNA]</scope>
    <source>
        <strain evidence="2">ID-206-W2</strain>
    </source>
</reference>
<keyword evidence="2" id="KW-1185">Reference proteome</keyword>
<comment type="caution">
    <text evidence="1">The sequence shown here is derived from an EMBL/GenBank/DDBJ whole genome shotgun (WGS) entry which is preliminary data.</text>
</comment>
<accession>A0A1R1X9H2</accession>
<name>A0A1R1X9H2_9FUNG</name>
<dbReference type="OrthoDB" id="2264453at2759"/>
<organism evidence="1 2">
    <name type="scientific">Smittium culicis</name>
    <dbReference type="NCBI Taxonomy" id="133412"/>
    <lineage>
        <taxon>Eukaryota</taxon>
        <taxon>Fungi</taxon>
        <taxon>Fungi incertae sedis</taxon>
        <taxon>Zoopagomycota</taxon>
        <taxon>Kickxellomycotina</taxon>
        <taxon>Harpellomycetes</taxon>
        <taxon>Harpellales</taxon>
        <taxon>Legeriomycetaceae</taxon>
        <taxon>Smittium</taxon>
    </lineage>
</organism>
<proteinExistence type="predicted"/>
<dbReference type="EMBL" id="LSSM01006167">
    <property type="protein sequence ID" value="OMJ11265.1"/>
    <property type="molecule type" value="Genomic_DNA"/>
</dbReference>
<gene>
    <name evidence="1" type="ORF">AYI69_g9893</name>
</gene>
<sequence>MELRYNKRHRAVQYQVGDFVLLKRQAKDGLNSTLGLSTVYTGPFRVEKNIVRVSYLLIHTDEDGYKTKGTTHFLRYNIV</sequence>
<dbReference type="Proteomes" id="UP000187429">
    <property type="component" value="Unassembled WGS sequence"/>
</dbReference>